<evidence type="ECO:0000259" key="2">
    <source>
        <dbReference type="PROSITE" id="PS50006"/>
    </source>
</evidence>
<comment type="caution">
    <text evidence="4">The sequence shown here is derived from an EMBL/GenBank/DDBJ whole genome shotgun (WGS) entry which is preliminary data.</text>
</comment>
<reference evidence="4 5" key="1">
    <citation type="submission" date="2020-08" db="EMBL/GenBank/DDBJ databases">
        <title>Sequencing the genomes of 1000 actinobacteria strains.</title>
        <authorList>
            <person name="Klenk H.-P."/>
        </authorList>
    </citation>
    <scope>NUCLEOTIDE SEQUENCE [LARGE SCALE GENOMIC DNA]</scope>
    <source>
        <strain evidence="4 5">DSM 27099</strain>
    </source>
</reference>
<dbReference type="PROSITE" id="PS50006">
    <property type="entry name" value="FHA_DOMAIN"/>
    <property type="match status" value="1"/>
</dbReference>
<evidence type="ECO:0000313" key="5">
    <source>
        <dbReference type="Proteomes" id="UP000529310"/>
    </source>
</evidence>
<evidence type="ECO:0000259" key="3">
    <source>
        <dbReference type="PROSITE" id="PS51087"/>
    </source>
</evidence>
<name>A0A7W4YMX1_9MICO</name>
<evidence type="ECO:0000313" key="4">
    <source>
        <dbReference type="EMBL" id="MBB2975116.1"/>
    </source>
</evidence>
<dbReference type="InterPro" id="IPR000253">
    <property type="entry name" value="FHA_dom"/>
</dbReference>
<sequence>MTQWTLAFSDGQRVVISGTGVVGRNPRTDEGYQHTITIADAERLLSRSHFAFGLTPENSPWISDLESANGTYLDNTPLPPSVRTAIAPGNLIRFGDHTARILIG</sequence>
<keyword evidence="1" id="KW-0597">Phosphoprotein</keyword>
<feature type="domain" description="ApaG" evidence="3">
    <location>
        <begin position="1"/>
        <end position="90"/>
    </location>
</feature>
<organism evidence="4 5">
    <name type="scientific">Microbacterium endophyticum</name>
    <dbReference type="NCBI Taxonomy" id="1526412"/>
    <lineage>
        <taxon>Bacteria</taxon>
        <taxon>Bacillati</taxon>
        <taxon>Actinomycetota</taxon>
        <taxon>Actinomycetes</taxon>
        <taxon>Micrococcales</taxon>
        <taxon>Microbacteriaceae</taxon>
        <taxon>Microbacterium</taxon>
    </lineage>
</organism>
<accession>A0A7W4YMX1</accession>
<protein>
    <submittedName>
        <fullName evidence="4">PSer/pThr/pTyr-binding forkhead associated (FHA) protein</fullName>
    </submittedName>
</protein>
<dbReference type="AlphaFoldDB" id="A0A7W4YMX1"/>
<dbReference type="InterPro" id="IPR007474">
    <property type="entry name" value="ApaG_domain"/>
</dbReference>
<dbReference type="EMBL" id="JACHWQ010000001">
    <property type="protein sequence ID" value="MBB2975116.1"/>
    <property type="molecule type" value="Genomic_DNA"/>
</dbReference>
<dbReference type="InterPro" id="IPR008984">
    <property type="entry name" value="SMAD_FHA_dom_sf"/>
</dbReference>
<gene>
    <name evidence="4" type="ORF">FHX49_000657</name>
</gene>
<evidence type="ECO:0000256" key="1">
    <source>
        <dbReference type="ARBA" id="ARBA00022553"/>
    </source>
</evidence>
<dbReference type="CDD" id="cd00060">
    <property type="entry name" value="FHA"/>
    <property type="match status" value="1"/>
</dbReference>
<dbReference type="Pfam" id="PF00498">
    <property type="entry name" value="FHA"/>
    <property type="match status" value="1"/>
</dbReference>
<feature type="domain" description="FHA" evidence="2">
    <location>
        <begin position="20"/>
        <end position="78"/>
    </location>
</feature>
<dbReference type="Proteomes" id="UP000529310">
    <property type="component" value="Unassembled WGS sequence"/>
</dbReference>
<dbReference type="SUPFAM" id="SSF49879">
    <property type="entry name" value="SMAD/FHA domain"/>
    <property type="match status" value="1"/>
</dbReference>
<proteinExistence type="predicted"/>
<dbReference type="Gene3D" id="2.60.200.20">
    <property type="match status" value="1"/>
</dbReference>
<dbReference type="PROSITE" id="PS51087">
    <property type="entry name" value="APAG"/>
    <property type="match status" value="1"/>
</dbReference>
<keyword evidence="5" id="KW-1185">Reference proteome</keyword>
<dbReference type="RefSeq" id="WP_165141824.1">
    <property type="nucleotide sequence ID" value="NZ_CP049255.1"/>
</dbReference>